<evidence type="ECO:0000256" key="8">
    <source>
        <dbReference type="ARBA" id="ARBA00022618"/>
    </source>
</evidence>
<dbReference type="GO" id="GO:0042729">
    <property type="term" value="C:DASH complex"/>
    <property type="evidence" value="ECO:0007669"/>
    <property type="project" value="InterPro"/>
</dbReference>
<dbReference type="InterPro" id="IPR013963">
    <property type="entry name" value="DASH_Dad2"/>
</dbReference>
<feature type="region of interest" description="Disordered" evidence="18">
    <location>
        <begin position="105"/>
        <end position="126"/>
    </location>
</feature>
<keyword evidence="13" id="KW-0206">Cytoskeleton</keyword>
<name>F8PVG0_SERL3</name>
<evidence type="ECO:0000256" key="17">
    <source>
        <dbReference type="ARBA" id="ARBA00030568"/>
    </source>
</evidence>
<dbReference type="AlphaFoldDB" id="F8PVG0"/>
<dbReference type="OrthoDB" id="3230169at2759"/>
<dbReference type="HOGENOM" id="CLU_138063_4_0_1"/>
<evidence type="ECO:0000256" key="3">
    <source>
        <dbReference type="ARBA" id="ARBA00004629"/>
    </source>
</evidence>
<dbReference type="PANTHER" id="PTHR28036:SF1">
    <property type="entry name" value="DASH COMPLEX SUBUNIT DAD2"/>
    <property type="match status" value="1"/>
</dbReference>
<keyword evidence="20" id="KW-1185">Reference proteome</keyword>
<evidence type="ECO:0000256" key="14">
    <source>
        <dbReference type="ARBA" id="ARBA00023242"/>
    </source>
</evidence>
<reference evidence="20" key="1">
    <citation type="journal article" date="2011" name="Science">
        <title>The plant cell wall-decomposing machinery underlies the functional diversity of forest fungi.</title>
        <authorList>
            <person name="Eastwood D.C."/>
            <person name="Floudas D."/>
            <person name="Binder M."/>
            <person name="Majcherczyk A."/>
            <person name="Schneider P."/>
            <person name="Aerts A."/>
            <person name="Asiegbu F.O."/>
            <person name="Baker S.E."/>
            <person name="Barry K."/>
            <person name="Bendiksby M."/>
            <person name="Blumentritt M."/>
            <person name="Coutinho P.M."/>
            <person name="Cullen D."/>
            <person name="de Vries R.P."/>
            <person name="Gathman A."/>
            <person name="Goodell B."/>
            <person name="Henrissat B."/>
            <person name="Ihrmark K."/>
            <person name="Kauserud H."/>
            <person name="Kohler A."/>
            <person name="LaButti K."/>
            <person name="Lapidus A."/>
            <person name="Lavin J.L."/>
            <person name="Lee Y.-H."/>
            <person name="Lindquist E."/>
            <person name="Lilly W."/>
            <person name="Lucas S."/>
            <person name="Morin E."/>
            <person name="Murat C."/>
            <person name="Oguiza J.A."/>
            <person name="Park J."/>
            <person name="Pisabarro A.G."/>
            <person name="Riley R."/>
            <person name="Rosling A."/>
            <person name="Salamov A."/>
            <person name="Schmidt O."/>
            <person name="Schmutz J."/>
            <person name="Skrede I."/>
            <person name="Stenlid J."/>
            <person name="Wiebenga A."/>
            <person name="Xie X."/>
            <person name="Kuees U."/>
            <person name="Hibbett D.S."/>
            <person name="Hoffmeister D."/>
            <person name="Hoegberg N."/>
            <person name="Martin F."/>
            <person name="Grigoriev I.V."/>
            <person name="Watkinson S.C."/>
        </authorList>
    </citation>
    <scope>NUCLEOTIDE SEQUENCE [LARGE SCALE GENOMIC DNA]</scope>
    <source>
        <strain evidence="20">strain S7.3</strain>
    </source>
</reference>
<keyword evidence="14" id="KW-0539">Nucleus</keyword>
<keyword evidence="15" id="KW-0131">Cell cycle</keyword>
<evidence type="ECO:0000256" key="18">
    <source>
        <dbReference type="SAM" id="MobiDB-lite"/>
    </source>
</evidence>
<evidence type="ECO:0000256" key="4">
    <source>
        <dbReference type="ARBA" id="ARBA00005501"/>
    </source>
</evidence>
<evidence type="ECO:0000256" key="2">
    <source>
        <dbReference type="ARBA" id="ARBA00004186"/>
    </source>
</evidence>
<evidence type="ECO:0000256" key="11">
    <source>
        <dbReference type="ARBA" id="ARBA00022829"/>
    </source>
</evidence>
<dbReference type="GO" id="GO:0000278">
    <property type="term" value="P:mitotic cell cycle"/>
    <property type="evidence" value="ECO:0007669"/>
    <property type="project" value="InterPro"/>
</dbReference>
<feature type="compositionally biased region" description="Polar residues" evidence="18">
    <location>
        <begin position="105"/>
        <end position="119"/>
    </location>
</feature>
<proteinExistence type="inferred from homology"/>
<keyword evidence="7" id="KW-0963">Cytoplasm</keyword>
<evidence type="ECO:0000256" key="9">
    <source>
        <dbReference type="ARBA" id="ARBA00022701"/>
    </source>
</evidence>
<keyword evidence="8" id="KW-0132">Cell division</keyword>
<keyword evidence="10" id="KW-0498">Mitosis</keyword>
<comment type="similarity">
    <text evidence="4">Belongs to the DASH complex DAD2 family.</text>
</comment>
<dbReference type="eggNOG" id="ENOG502ST06">
    <property type="taxonomic scope" value="Eukaryota"/>
</dbReference>
<protein>
    <recommendedName>
        <fullName evidence="5">DASH complex subunit DAD2</fullName>
    </recommendedName>
    <alternativeName>
        <fullName evidence="17">Outer kinetochore protein DAD2</fullName>
    </alternativeName>
</protein>
<evidence type="ECO:0000313" key="20">
    <source>
        <dbReference type="Proteomes" id="UP000008063"/>
    </source>
</evidence>
<dbReference type="Proteomes" id="UP000008063">
    <property type="component" value="Unassembled WGS sequence"/>
</dbReference>
<dbReference type="GO" id="GO:1990023">
    <property type="term" value="C:mitotic spindle midzone"/>
    <property type="evidence" value="ECO:0007669"/>
    <property type="project" value="TreeGrafter"/>
</dbReference>
<gene>
    <name evidence="19" type="ORF">SERLA73DRAFT_179556</name>
</gene>
<evidence type="ECO:0000256" key="6">
    <source>
        <dbReference type="ARBA" id="ARBA00022454"/>
    </source>
</evidence>
<keyword evidence="12" id="KW-0995">Kinetochore</keyword>
<dbReference type="OMA" id="QWPKMFQ"/>
<dbReference type="EMBL" id="GL945479">
    <property type="protein sequence ID" value="EGN99513.1"/>
    <property type="molecule type" value="Genomic_DNA"/>
</dbReference>
<dbReference type="GO" id="GO:0044732">
    <property type="term" value="C:mitotic spindle pole body"/>
    <property type="evidence" value="ECO:0007669"/>
    <property type="project" value="TreeGrafter"/>
</dbReference>
<organism evidence="20">
    <name type="scientific">Serpula lacrymans var. lacrymans (strain S7.3)</name>
    <name type="common">Dry rot fungus</name>
    <dbReference type="NCBI Taxonomy" id="936435"/>
    <lineage>
        <taxon>Eukaryota</taxon>
        <taxon>Fungi</taxon>
        <taxon>Dikarya</taxon>
        <taxon>Basidiomycota</taxon>
        <taxon>Agaricomycotina</taxon>
        <taxon>Agaricomycetes</taxon>
        <taxon>Agaricomycetidae</taxon>
        <taxon>Boletales</taxon>
        <taxon>Coniophorineae</taxon>
        <taxon>Serpulaceae</taxon>
        <taxon>Serpula</taxon>
    </lineage>
</organism>
<dbReference type="InParanoid" id="F8PVG0"/>
<comment type="subcellular location">
    <subcellularLocation>
        <location evidence="3">Chromosome</location>
        <location evidence="3">Centromere</location>
        <location evidence="3">Kinetochore</location>
    </subcellularLocation>
    <subcellularLocation>
        <location evidence="2">Cytoplasm</location>
        <location evidence="2">Cytoskeleton</location>
        <location evidence="2">Spindle</location>
    </subcellularLocation>
    <subcellularLocation>
        <location evidence="1">Nucleus</location>
    </subcellularLocation>
</comment>
<evidence type="ECO:0000256" key="5">
    <source>
        <dbReference type="ARBA" id="ARBA00020260"/>
    </source>
</evidence>
<evidence type="ECO:0000256" key="12">
    <source>
        <dbReference type="ARBA" id="ARBA00022838"/>
    </source>
</evidence>
<evidence type="ECO:0000256" key="7">
    <source>
        <dbReference type="ARBA" id="ARBA00022490"/>
    </source>
</evidence>
<keyword evidence="16" id="KW-0137">Centromere</keyword>
<dbReference type="GO" id="GO:0051301">
    <property type="term" value="P:cell division"/>
    <property type="evidence" value="ECO:0007669"/>
    <property type="project" value="UniProtKB-KW"/>
</dbReference>
<dbReference type="GO" id="GO:0008608">
    <property type="term" value="P:attachment of spindle microtubules to kinetochore"/>
    <property type="evidence" value="ECO:0007669"/>
    <property type="project" value="TreeGrafter"/>
</dbReference>
<accession>F8PVG0</accession>
<keyword evidence="9" id="KW-0493">Microtubule</keyword>
<dbReference type="GO" id="GO:0005874">
    <property type="term" value="C:microtubule"/>
    <property type="evidence" value="ECO:0007669"/>
    <property type="project" value="UniProtKB-KW"/>
</dbReference>
<evidence type="ECO:0000256" key="10">
    <source>
        <dbReference type="ARBA" id="ARBA00022776"/>
    </source>
</evidence>
<dbReference type="Pfam" id="PF08654">
    <property type="entry name" value="DASH_Dad2"/>
    <property type="match status" value="1"/>
</dbReference>
<evidence type="ECO:0000256" key="16">
    <source>
        <dbReference type="ARBA" id="ARBA00023328"/>
    </source>
</evidence>
<keyword evidence="6" id="KW-0158">Chromosome</keyword>
<evidence type="ECO:0000256" key="15">
    <source>
        <dbReference type="ARBA" id="ARBA00023306"/>
    </source>
</evidence>
<evidence type="ECO:0000256" key="13">
    <source>
        <dbReference type="ARBA" id="ARBA00023212"/>
    </source>
</evidence>
<keyword evidence="11" id="KW-0159">Chromosome partition</keyword>
<evidence type="ECO:0000313" key="19">
    <source>
        <dbReference type="EMBL" id="EGN99513.1"/>
    </source>
</evidence>
<sequence>MLTGTLTTQHQDMRQSVAPNRMSHAASLASHANNTAAMARLQEKKKEFEAVAALERASALFVKRVEGLGEDCEVMADAGLVHGQVLEQWPNMFRILSLFLANREQQNDGAEEPSTTSSGPGERLVRLPVDELQVDLQK</sequence>
<evidence type="ECO:0000256" key="1">
    <source>
        <dbReference type="ARBA" id="ARBA00004123"/>
    </source>
</evidence>
<dbReference type="PANTHER" id="PTHR28036">
    <property type="entry name" value="DASH COMPLEX SUBUNIT DAD2"/>
    <property type="match status" value="1"/>
</dbReference>